<protein>
    <submittedName>
        <fullName evidence="2">Uncharacterized protein</fullName>
    </submittedName>
</protein>
<accession>A0A6A5X7W1</accession>
<sequence>MMGGVRRYAWIHAYSHTHSLSPFLIHGKKQKSGISVVCTSWLCVCVCVCLCSPLVLYVCCVCV</sequence>
<dbReference type="EMBL" id="ML978080">
    <property type="protein sequence ID" value="KAF2008996.1"/>
    <property type="molecule type" value="Genomic_DNA"/>
</dbReference>
<keyword evidence="3" id="KW-1185">Reference proteome</keyword>
<reference evidence="2" key="1">
    <citation type="journal article" date="2020" name="Stud. Mycol.">
        <title>101 Dothideomycetes genomes: a test case for predicting lifestyles and emergence of pathogens.</title>
        <authorList>
            <person name="Haridas S."/>
            <person name="Albert R."/>
            <person name="Binder M."/>
            <person name="Bloem J."/>
            <person name="Labutti K."/>
            <person name="Salamov A."/>
            <person name="Andreopoulos B."/>
            <person name="Baker S."/>
            <person name="Barry K."/>
            <person name="Bills G."/>
            <person name="Bluhm B."/>
            <person name="Cannon C."/>
            <person name="Castanera R."/>
            <person name="Culley D."/>
            <person name="Daum C."/>
            <person name="Ezra D."/>
            <person name="Gonzalez J."/>
            <person name="Henrissat B."/>
            <person name="Kuo A."/>
            <person name="Liang C."/>
            <person name="Lipzen A."/>
            <person name="Lutzoni F."/>
            <person name="Magnuson J."/>
            <person name="Mondo S."/>
            <person name="Nolan M."/>
            <person name="Ohm R."/>
            <person name="Pangilinan J."/>
            <person name="Park H.-J."/>
            <person name="Ramirez L."/>
            <person name="Alfaro M."/>
            <person name="Sun H."/>
            <person name="Tritt A."/>
            <person name="Yoshinaga Y."/>
            <person name="Zwiers L.-H."/>
            <person name="Turgeon B."/>
            <person name="Goodwin S."/>
            <person name="Spatafora J."/>
            <person name="Crous P."/>
            <person name="Grigoriev I."/>
        </authorList>
    </citation>
    <scope>NUCLEOTIDE SEQUENCE</scope>
    <source>
        <strain evidence="2">CBS 175.79</strain>
    </source>
</reference>
<dbReference type="RefSeq" id="XP_033377335.1">
    <property type="nucleotide sequence ID" value="XM_033534766.1"/>
</dbReference>
<dbReference type="Proteomes" id="UP000799778">
    <property type="component" value="Unassembled WGS sequence"/>
</dbReference>
<organism evidence="2 3">
    <name type="scientific">Aaosphaeria arxii CBS 175.79</name>
    <dbReference type="NCBI Taxonomy" id="1450172"/>
    <lineage>
        <taxon>Eukaryota</taxon>
        <taxon>Fungi</taxon>
        <taxon>Dikarya</taxon>
        <taxon>Ascomycota</taxon>
        <taxon>Pezizomycotina</taxon>
        <taxon>Dothideomycetes</taxon>
        <taxon>Pleosporomycetidae</taxon>
        <taxon>Pleosporales</taxon>
        <taxon>Pleosporales incertae sedis</taxon>
        <taxon>Aaosphaeria</taxon>
    </lineage>
</organism>
<keyword evidence="1" id="KW-1133">Transmembrane helix</keyword>
<dbReference type="GeneID" id="54292163"/>
<keyword evidence="1" id="KW-0472">Membrane</keyword>
<keyword evidence="1" id="KW-0812">Transmembrane</keyword>
<evidence type="ECO:0000313" key="3">
    <source>
        <dbReference type="Proteomes" id="UP000799778"/>
    </source>
</evidence>
<name>A0A6A5X7W1_9PLEO</name>
<feature type="transmembrane region" description="Helical" evidence="1">
    <location>
        <begin position="34"/>
        <end position="58"/>
    </location>
</feature>
<gene>
    <name evidence="2" type="ORF">BU24DRAFT_89602</name>
</gene>
<proteinExistence type="predicted"/>
<evidence type="ECO:0000313" key="2">
    <source>
        <dbReference type="EMBL" id="KAF2008996.1"/>
    </source>
</evidence>
<dbReference type="AlphaFoldDB" id="A0A6A5X7W1"/>
<evidence type="ECO:0000256" key="1">
    <source>
        <dbReference type="SAM" id="Phobius"/>
    </source>
</evidence>